<evidence type="ECO:0000256" key="1">
    <source>
        <dbReference type="SAM" id="Coils"/>
    </source>
</evidence>
<feature type="transmembrane region" description="Helical" evidence="2">
    <location>
        <begin position="171"/>
        <end position="199"/>
    </location>
</feature>
<keyword evidence="2" id="KW-0472">Membrane</keyword>
<feature type="transmembrane region" description="Helical" evidence="2">
    <location>
        <begin position="21"/>
        <end position="38"/>
    </location>
</feature>
<comment type="caution">
    <text evidence="3">The sequence shown here is derived from an EMBL/GenBank/DDBJ whole genome shotgun (WGS) entry which is preliminary data.</text>
</comment>
<keyword evidence="2" id="KW-0812">Transmembrane</keyword>
<keyword evidence="1" id="KW-0175">Coiled coil</keyword>
<gene>
    <name evidence="3" type="ORF">CO001_00670</name>
</gene>
<accession>A0A2M7IJD3</accession>
<protein>
    <submittedName>
        <fullName evidence="3">Uncharacterized protein</fullName>
    </submittedName>
</protein>
<evidence type="ECO:0000313" key="3">
    <source>
        <dbReference type="EMBL" id="PIW76568.1"/>
    </source>
</evidence>
<feature type="transmembrane region" description="Helical" evidence="2">
    <location>
        <begin position="44"/>
        <end position="67"/>
    </location>
</feature>
<dbReference type="Proteomes" id="UP000229561">
    <property type="component" value="Unassembled WGS sequence"/>
</dbReference>
<evidence type="ECO:0000256" key="2">
    <source>
        <dbReference type="SAM" id="Phobius"/>
    </source>
</evidence>
<feature type="transmembrane region" description="Helical" evidence="2">
    <location>
        <begin position="79"/>
        <end position="101"/>
    </location>
</feature>
<organism evidence="3 4">
    <name type="scientific">Candidatus Portnoybacteria bacterium CG_4_8_14_3_um_filter_40_10</name>
    <dbReference type="NCBI Taxonomy" id="1974801"/>
    <lineage>
        <taxon>Bacteria</taxon>
        <taxon>Candidatus Portnoyibacteriota</taxon>
    </lineage>
</organism>
<dbReference type="EMBL" id="PFGY01000019">
    <property type="protein sequence ID" value="PIW76568.1"/>
    <property type="molecule type" value="Genomic_DNA"/>
</dbReference>
<dbReference type="AlphaFoldDB" id="A0A2M7IJD3"/>
<evidence type="ECO:0000313" key="4">
    <source>
        <dbReference type="Proteomes" id="UP000229561"/>
    </source>
</evidence>
<sequence length="300" mass="34361">MDIFEKQQTIEAIKTVVKTRWFFVLIIVVQAVIVKIFFKGVPLPTASIIFLVAVIALLFNFGYWLYLRRPIEKTTNRSLEIIKFLQIAVDQIAYWFILYFSGTANKMLWVAYILVIMISIALYGKKGVFLTAIAGSILYSGLVIMEYFGLLHAMPPEVFVRSPTLPLKGDWFMTAGQLVGFNSYLFAATAIAVYLGGLFKIREKRLKEQKDELAVKAQVLTTQTQELTKTKDYLHEALTKSDKSRVELMAAQKQLEAKIRELEKYGEVTTGREIRMIELKQKIKNLEEIVKDLQNQIANK</sequence>
<feature type="transmembrane region" description="Helical" evidence="2">
    <location>
        <begin position="129"/>
        <end position="151"/>
    </location>
</feature>
<reference evidence="4" key="1">
    <citation type="submission" date="2017-09" db="EMBL/GenBank/DDBJ databases">
        <title>Depth-based differentiation of microbial function through sediment-hosted aquifers and enrichment of novel symbionts in the deep terrestrial subsurface.</title>
        <authorList>
            <person name="Probst A.J."/>
            <person name="Ladd B."/>
            <person name="Jarett J.K."/>
            <person name="Geller-Mcgrath D.E."/>
            <person name="Sieber C.M.K."/>
            <person name="Emerson J.B."/>
            <person name="Anantharaman K."/>
            <person name="Thomas B.C."/>
            <person name="Malmstrom R."/>
            <person name="Stieglmeier M."/>
            <person name="Klingl A."/>
            <person name="Woyke T."/>
            <person name="Ryan C.M."/>
            <person name="Banfield J.F."/>
        </authorList>
    </citation>
    <scope>NUCLEOTIDE SEQUENCE [LARGE SCALE GENOMIC DNA]</scope>
</reference>
<feature type="coiled-coil region" evidence="1">
    <location>
        <begin position="203"/>
        <end position="299"/>
    </location>
</feature>
<feature type="transmembrane region" description="Helical" evidence="2">
    <location>
        <begin position="107"/>
        <end position="124"/>
    </location>
</feature>
<name>A0A2M7IJD3_9BACT</name>
<proteinExistence type="predicted"/>
<keyword evidence="2" id="KW-1133">Transmembrane helix</keyword>